<evidence type="ECO:0000256" key="3">
    <source>
        <dbReference type="ARBA" id="ARBA00023163"/>
    </source>
</evidence>
<keyword evidence="3" id="KW-0804">Transcription</keyword>
<dbReference type="PROSITE" id="PS50949">
    <property type="entry name" value="HTH_GNTR"/>
    <property type="match status" value="1"/>
</dbReference>
<dbReference type="Pfam" id="PF07729">
    <property type="entry name" value="FCD"/>
    <property type="match status" value="1"/>
</dbReference>
<evidence type="ECO:0000256" key="2">
    <source>
        <dbReference type="ARBA" id="ARBA00023125"/>
    </source>
</evidence>
<organism evidence="5 6">
    <name type="scientific">Nitratireductor aquimarinus</name>
    <dbReference type="NCBI Taxonomy" id="889300"/>
    <lineage>
        <taxon>Bacteria</taxon>
        <taxon>Pseudomonadati</taxon>
        <taxon>Pseudomonadota</taxon>
        <taxon>Alphaproteobacteria</taxon>
        <taxon>Hyphomicrobiales</taxon>
        <taxon>Phyllobacteriaceae</taxon>
        <taxon>Nitratireductor</taxon>
    </lineage>
</organism>
<dbReference type="Gene3D" id="1.10.10.10">
    <property type="entry name" value="Winged helix-like DNA-binding domain superfamily/Winged helix DNA-binding domain"/>
    <property type="match status" value="1"/>
</dbReference>
<dbReference type="InterPro" id="IPR036388">
    <property type="entry name" value="WH-like_DNA-bd_sf"/>
</dbReference>
<dbReference type="InterPro" id="IPR011711">
    <property type="entry name" value="GntR_C"/>
</dbReference>
<dbReference type="EMBL" id="JAWLIP010000011">
    <property type="protein sequence ID" value="MDV6228599.1"/>
    <property type="molecule type" value="Genomic_DNA"/>
</dbReference>
<reference evidence="5 6" key="1">
    <citation type="submission" date="2023-10" db="EMBL/GenBank/DDBJ databases">
        <authorList>
            <person name="Venkata Ramana C."/>
            <person name="Sasikala C."/>
            <person name="Dhurka M."/>
        </authorList>
    </citation>
    <scope>NUCLEOTIDE SEQUENCE [LARGE SCALE GENOMIC DNA]</scope>
    <source>
        <strain evidence="5 6">KCTC 32151</strain>
    </source>
</reference>
<dbReference type="SUPFAM" id="SSF46785">
    <property type="entry name" value="Winged helix' DNA-binding domain"/>
    <property type="match status" value="1"/>
</dbReference>
<gene>
    <name evidence="5" type="ORF">R2G56_20115</name>
</gene>
<dbReference type="RefSeq" id="WP_317562391.1">
    <property type="nucleotide sequence ID" value="NZ_JAWLIP010000011.1"/>
</dbReference>
<protein>
    <submittedName>
        <fullName evidence="5">GntR family transcriptional regulator</fullName>
    </submittedName>
</protein>
<proteinExistence type="predicted"/>
<keyword evidence="1" id="KW-0805">Transcription regulation</keyword>
<evidence type="ECO:0000259" key="4">
    <source>
        <dbReference type="PROSITE" id="PS50949"/>
    </source>
</evidence>
<evidence type="ECO:0000313" key="6">
    <source>
        <dbReference type="Proteomes" id="UP001185659"/>
    </source>
</evidence>
<dbReference type="Pfam" id="PF00392">
    <property type="entry name" value="GntR"/>
    <property type="match status" value="1"/>
</dbReference>
<dbReference type="SMART" id="SM00345">
    <property type="entry name" value="HTH_GNTR"/>
    <property type="match status" value="1"/>
</dbReference>
<keyword evidence="6" id="KW-1185">Reference proteome</keyword>
<dbReference type="Proteomes" id="UP001185659">
    <property type="component" value="Unassembled WGS sequence"/>
</dbReference>
<keyword evidence="2" id="KW-0238">DNA-binding</keyword>
<dbReference type="PANTHER" id="PTHR43537:SF45">
    <property type="entry name" value="GNTR FAMILY REGULATORY PROTEIN"/>
    <property type="match status" value="1"/>
</dbReference>
<dbReference type="SUPFAM" id="SSF48008">
    <property type="entry name" value="GntR ligand-binding domain-like"/>
    <property type="match status" value="1"/>
</dbReference>
<name>A0ABU4AQS9_9HYPH</name>
<comment type="caution">
    <text evidence="5">The sequence shown here is derived from an EMBL/GenBank/DDBJ whole genome shotgun (WGS) entry which is preliminary data.</text>
</comment>
<accession>A0ABU4AQS9</accession>
<feature type="domain" description="HTH gntR-type" evidence="4">
    <location>
        <begin position="12"/>
        <end position="79"/>
    </location>
</feature>
<dbReference type="Gene3D" id="1.20.120.530">
    <property type="entry name" value="GntR ligand-binding domain-like"/>
    <property type="match status" value="1"/>
</dbReference>
<dbReference type="PANTHER" id="PTHR43537">
    <property type="entry name" value="TRANSCRIPTIONAL REGULATOR, GNTR FAMILY"/>
    <property type="match status" value="1"/>
</dbReference>
<evidence type="ECO:0000313" key="5">
    <source>
        <dbReference type="EMBL" id="MDV6228599.1"/>
    </source>
</evidence>
<sequence>MSEAAESLKNVDSEHVQLSERIVRDINIGKYGPGEWLKQIDLEQRYGVTRIAVRRVLDELVAKRLVEHIPNRGYRVYALSPTQRREVSEIRTLLETAAAPGIVERATEKDIEDLTALAEGFKEAAYNGTILEQNEANLRFHLRLLELCANKSLVELITELRQRGPAAPVTRWHTVAQLEKASNDHFLIVDAIKNRDVEAMKTVITSHINDKGPERMAGGSSVKN</sequence>
<dbReference type="InterPro" id="IPR036390">
    <property type="entry name" value="WH_DNA-bd_sf"/>
</dbReference>
<dbReference type="SMART" id="SM00895">
    <property type="entry name" value="FCD"/>
    <property type="match status" value="1"/>
</dbReference>
<dbReference type="InterPro" id="IPR008920">
    <property type="entry name" value="TF_FadR/GntR_C"/>
</dbReference>
<evidence type="ECO:0000256" key="1">
    <source>
        <dbReference type="ARBA" id="ARBA00023015"/>
    </source>
</evidence>
<dbReference type="InterPro" id="IPR000524">
    <property type="entry name" value="Tscrpt_reg_HTH_GntR"/>
</dbReference>